<name>A0A1Z4ERQ2_9MYCO</name>
<dbReference type="RefSeq" id="WP_231896967.1">
    <property type="nucleotide sequence ID" value="NZ_AP018165.1"/>
</dbReference>
<dbReference type="EMBL" id="AP018165">
    <property type="protein sequence ID" value="BAX95624.1"/>
    <property type="molecule type" value="Genomic_DNA"/>
</dbReference>
<dbReference type="Proteomes" id="UP000217954">
    <property type="component" value="Chromosome"/>
</dbReference>
<proteinExistence type="predicted"/>
<keyword evidence="2" id="KW-1185">Reference proteome</keyword>
<gene>
    <name evidence="1" type="ORF">MSTE_00280</name>
</gene>
<dbReference type="AlphaFoldDB" id="A0A1Z4ERQ2"/>
<evidence type="ECO:0000313" key="2">
    <source>
        <dbReference type="Proteomes" id="UP000217954"/>
    </source>
</evidence>
<reference evidence="2" key="1">
    <citation type="journal article" date="2017" name="Genome Announc.">
        <title>Complete Genome Sequence of Mycobacterium stephanolepidis.</title>
        <authorList>
            <person name="Fukano H."/>
            <person name="Yoshida M."/>
            <person name="Katayama Y."/>
            <person name="Omatsu T."/>
            <person name="Mizutani T."/>
            <person name="Kurata O."/>
            <person name="Wada S."/>
            <person name="Hoshino Y."/>
        </authorList>
    </citation>
    <scope>NUCLEOTIDE SEQUENCE [LARGE SCALE GENOMIC DNA]</scope>
    <source>
        <strain evidence="2">NJB0901</strain>
    </source>
</reference>
<reference evidence="1 2" key="2">
    <citation type="journal article" date="2017" name="Int. J. Syst. Evol. Microbiol.">
        <title>Mycobacterium stephanolepidis sp. nov., a rapidly growing species related to Mycobacterium chelonae, isolated from marine teleost fish, Stephanolepis cirrhifer.</title>
        <authorList>
            <person name="Fukano H."/>
            <person name="Wada S."/>
            <person name="Kurata O."/>
            <person name="Katayama K."/>
            <person name="Fujiwara N."/>
            <person name="Hoshino Y."/>
        </authorList>
    </citation>
    <scope>NUCLEOTIDE SEQUENCE [LARGE SCALE GENOMIC DNA]</scope>
    <source>
        <strain evidence="1 2">NJB0901</strain>
    </source>
</reference>
<accession>A0A1Z4ERQ2</accession>
<evidence type="ECO:0000313" key="1">
    <source>
        <dbReference type="EMBL" id="BAX95624.1"/>
    </source>
</evidence>
<sequence>MTSDSVARFLKAERRSLSVPEEKSVIVDPSDREWAEVTHRLEIAGFDDLQTLRLVPERLEERVARQAIAEDDIAVREIARRMAESVVEHPDAQDSCCTPCASKSEGRVSYPARLGQLYREIRPAMHTNLSRAVGDALGVPLEADSLEAKITHSFTQRYAAHVTRIPLIIVLFKDIEIGRNATLTLGSKAKSLWANDIRIHTGGRLVITSSYIKIRATSVRGNLA</sequence>
<protein>
    <submittedName>
        <fullName evidence="1">Uncharacterized protein</fullName>
    </submittedName>
</protein>
<organism evidence="1 2">
    <name type="scientific">[Mycobacterium] stephanolepidis</name>
    <dbReference type="NCBI Taxonomy" id="1520670"/>
    <lineage>
        <taxon>Bacteria</taxon>
        <taxon>Bacillati</taxon>
        <taxon>Actinomycetota</taxon>
        <taxon>Actinomycetes</taxon>
        <taxon>Mycobacteriales</taxon>
        <taxon>Mycobacteriaceae</taxon>
        <taxon>Mycobacteroides</taxon>
    </lineage>
</organism>
<dbReference type="KEGG" id="mste:MSTE_00280"/>